<keyword evidence="14" id="KW-0472">Membrane</keyword>
<dbReference type="EC" id="2.7.11.1" evidence="1"/>
<dbReference type="OrthoDB" id="9788659at2"/>
<dbReference type="CDD" id="cd06577">
    <property type="entry name" value="PASTA_pknB"/>
    <property type="match status" value="3"/>
</dbReference>
<feature type="domain" description="PASTA" evidence="16">
    <location>
        <begin position="496"/>
        <end position="566"/>
    </location>
</feature>
<organism evidence="17 18">
    <name type="scientific">Evansella cellulosilytica (strain ATCC 21833 / DSM 2522 / FERM P-1141 / JCM 9156 / N-4)</name>
    <name type="common">Bacillus cellulosilyticus</name>
    <dbReference type="NCBI Taxonomy" id="649639"/>
    <lineage>
        <taxon>Bacteria</taxon>
        <taxon>Bacillati</taxon>
        <taxon>Bacillota</taxon>
        <taxon>Bacilli</taxon>
        <taxon>Bacillales</taxon>
        <taxon>Bacillaceae</taxon>
        <taxon>Evansella</taxon>
    </lineage>
</organism>
<dbReference type="PROSITE" id="PS00108">
    <property type="entry name" value="PROTEIN_KINASE_ST"/>
    <property type="match status" value="1"/>
</dbReference>
<dbReference type="CDD" id="cd14014">
    <property type="entry name" value="STKc_PknB_like"/>
    <property type="match status" value="1"/>
</dbReference>
<gene>
    <name evidence="17" type="ordered locus">Bcell_2549</name>
</gene>
<dbReference type="PANTHER" id="PTHR43289:SF34">
    <property type="entry name" value="SERINE_THREONINE-PROTEIN KINASE YBDM-RELATED"/>
    <property type="match status" value="1"/>
</dbReference>
<evidence type="ECO:0000256" key="6">
    <source>
        <dbReference type="ARBA" id="ARBA00022777"/>
    </source>
</evidence>
<keyword evidence="14" id="KW-1133">Transmembrane helix</keyword>
<evidence type="ECO:0000256" key="5">
    <source>
        <dbReference type="ARBA" id="ARBA00022741"/>
    </source>
</evidence>
<evidence type="ECO:0000256" key="1">
    <source>
        <dbReference type="ARBA" id="ARBA00012513"/>
    </source>
</evidence>
<evidence type="ECO:0000256" key="13">
    <source>
        <dbReference type="PROSITE-ProRule" id="PRU10141"/>
    </source>
</evidence>
<dbReference type="PROSITE" id="PS00107">
    <property type="entry name" value="PROTEIN_KINASE_ATP"/>
    <property type="match status" value="1"/>
</dbReference>
<keyword evidence="8" id="KW-0735">Signal-anchor</keyword>
<name>E6TTN7_EVAC2</name>
<evidence type="ECO:0000256" key="12">
    <source>
        <dbReference type="ARBA" id="ARBA00070041"/>
    </source>
</evidence>
<dbReference type="GO" id="GO:0004674">
    <property type="term" value="F:protein serine/threonine kinase activity"/>
    <property type="evidence" value="ECO:0007669"/>
    <property type="project" value="UniProtKB-KW"/>
</dbReference>
<keyword evidence="5 13" id="KW-0547">Nucleotide-binding</keyword>
<accession>E6TTN7</accession>
<evidence type="ECO:0000313" key="18">
    <source>
        <dbReference type="Proteomes" id="UP000001401"/>
    </source>
</evidence>
<dbReference type="GO" id="GO:0009847">
    <property type="term" value="P:spore germination"/>
    <property type="evidence" value="ECO:0007669"/>
    <property type="project" value="UniProtKB-ARBA"/>
</dbReference>
<keyword evidence="6 17" id="KW-0418">Kinase</keyword>
<dbReference type="SMART" id="SM00220">
    <property type="entry name" value="S_TKc"/>
    <property type="match status" value="1"/>
</dbReference>
<evidence type="ECO:0000256" key="8">
    <source>
        <dbReference type="ARBA" id="ARBA00022968"/>
    </source>
</evidence>
<dbReference type="PANTHER" id="PTHR43289">
    <property type="entry name" value="MITOGEN-ACTIVATED PROTEIN KINASE KINASE KINASE 20-RELATED"/>
    <property type="match status" value="1"/>
</dbReference>
<reference evidence="17 18" key="1">
    <citation type="submission" date="2010-12" db="EMBL/GenBank/DDBJ databases">
        <title>Complete sequence of Bacillus cellulosilyticus DSM 2522.</title>
        <authorList>
            <consortium name="US DOE Joint Genome Institute"/>
            <person name="Lucas S."/>
            <person name="Copeland A."/>
            <person name="Lapidus A."/>
            <person name="Cheng J.-F."/>
            <person name="Bruce D."/>
            <person name="Goodwin L."/>
            <person name="Pitluck S."/>
            <person name="Chertkov O."/>
            <person name="Detter J.C."/>
            <person name="Han C."/>
            <person name="Tapia R."/>
            <person name="Land M."/>
            <person name="Hauser L."/>
            <person name="Jeffries C."/>
            <person name="Kyrpides N."/>
            <person name="Ivanova N."/>
            <person name="Mikhailova N."/>
            <person name="Brumm P."/>
            <person name="Mead D."/>
            <person name="Woyke T."/>
        </authorList>
    </citation>
    <scope>NUCLEOTIDE SEQUENCE [LARGE SCALE GENOMIC DNA]</scope>
    <source>
        <strain evidence="18">ATCC 21833 / DSM 2522 / FERM P-1141 / JCM 9156 / N-4</strain>
    </source>
</reference>
<dbReference type="InterPro" id="IPR008271">
    <property type="entry name" value="Ser/Thr_kinase_AS"/>
</dbReference>
<dbReference type="Pfam" id="PF00069">
    <property type="entry name" value="Pkinase"/>
    <property type="match status" value="1"/>
</dbReference>
<dbReference type="STRING" id="649639.Bcell_2549"/>
<evidence type="ECO:0000256" key="7">
    <source>
        <dbReference type="ARBA" id="ARBA00022840"/>
    </source>
</evidence>
<evidence type="ECO:0000259" key="16">
    <source>
        <dbReference type="PROSITE" id="PS51178"/>
    </source>
</evidence>
<dbReference type="Proteomes" id="UP000001401">
    <property type="component" value="Chromosome"/>
</dbReference>
<dbReference type="Gene3D" id="3.30.200.20">
    <property type="entry name" value="Phosphorylase Kinase, domain 1"/>
    <property type="match status" value="1"/>
</dbReference>
<evidence type="ECO:0000256" key="14">
    <source>
        <dbReference type="SAM" id="Phobius"/>
    </source>
</evidence>
<dbReference type="Gene3D" id="2.60.40.2560">
    <property type="match status" value="1"/>
</dbReference>
<keyword evidence="7 13" id="KW-0067">ATP-binding</keyword>
<evidence type="ECO:0000256" key="9">
    <source>
        <dbReference type="ARBA" id="ARBA00047899"/>
    </source>
</evidence>
<feature type="domain" description="PASTA" evidence="16">
    <location>
        <begin position="430"/>
        <end position="495"/>
    </location>
</feature>
<dbReference type="HOGENOM" id="CLU_000288_135_2_9"/>
<dbReference type="FunFam" id="3.30.200.20:FF:000035">
    <property type="entry name" value="Serine/threonine protein kinase Stk1"/>
    <property type="match status" value="1"/>
</dbReference>
<keyword evidence="4" id="KW-0808">Transferase</keyword>
<dbReference type="AlphaFoldDB" id="E6TTN7"/>
<dbReference type="RefSeq" id="WP_013489140.1">
    <property type="nucleotide sequence ID" value="NC_014829.1"/>
</dbReference>
<evidence type="ECO:0000256" key="4">
    <source>
        <dbReference type="ARBA" id="ARBA00022679"/>
    </source>
</evidence>
<feature type="transmembrane region" description="Helical" evidence="14">
    <location>
        <begin position="334"/>
        <end position="354"/>
    </location>
</feature>
<evidence type="ECO:0000256" key="3">
    <source>
        <dbReference type="ARBA" id="ARBA00022544"/>
    </source>
</evidence>
<protein>
    <recommendedName>
        <fullName evidence="12">Serine/threonine-protein kinase PrkC</fullName>
        <ecNumber evidence="1">2.7.11.1</ecNumber>
    </recommendedName>
</protein>
<dbReference type="GO" id="GO:0007165">
    <property type="term" value="P:signal transduction"/>
    <property type="evidence" value="ECO:0007669"/>
    <property type="project" value="UniProtKB-ARBA"/>
</dbReference>
<dbReference type="EMBL" id="CP002394">
    <property type="protein sequence ID" value="ADU30806.1"/>
    <property type="molecule type" value="Genomic_DNA"/>
</dbReference>
<sequence>MMNKRINDRYHILRPIGGGGMADVYLARDIILDRDVAVKVLKPQFSDDEDFIKRFRREAQAATSLSHPNVVNIYDVGEEDKLYFIVMEYVSGYTLKDYIQQKGKLHVHEAIHIMEQITAAIEHAHENHIIHRDIKPHNILIGKGGTAKVTDFGIARAISDATITHTNSVLGSVHYLSPEQARGGHVTYKSDIYSLGIVMYEMLTGQVPFSGDTAVSVAIKHLQSTLPLIRDNDPSVPQSVENVVIKATAKDPQDRYETTGEMVTDIHTVFDHTRNAEKRLHIPIKDDEATRAVPVIGNGVKLDDNQQTVEHQKTEDNVEEKKNKKGKKKKTRKFWITLSLLIAFFLVGIIYLAFSLIPRLLHVDDVEIPDDLVGMEYEEVYDILTELELEVNREDRYSDEIEKGHVIAHTPSAGTLVKVGYTVDVIVSDGIEPEPMVDVVGASRDWVERVLEDFLEIEWEYEESSDHDDDTVLRQSPEAGELIIPGETIVTITLSQRPTFVMPNLNGLNRDEVIDSLASHPLLILHLDEEQYHPSIEKGRVISQNPDRGTEIREQTEVKVIFSLGPEPEEEPEDLPITVTVPYPVDYDEIEDILGEDEGEEEDNESYSVRISIIDMNNSTPRRVVDRDITSNEQFYIPMTVAPNASGFILLYVNGEEFAEHEYTYEELKEYE</sequence>
<dbReference type="SMART" id="SM00740">
    <property type="entry name" value="PASTA"/>
    <property type="match status" value="3"/>
</dbReference>
<dbReference type="GO" id="GO:0005524">
    <property type="term" value="F:ATP binding"/>
    <property type="evidence" value="ECO:0007669"/>
    <property type="project" value="UniProtKB-UniRule"/>
</dbReference>
<dbReference type="FunFam" id="1.10.510.10:FF:000021">
    <property type="entry name" value="Serine/threonine protein kinase"/>
    <property type="match status" value="1"/>
</dbReference>
<evidence type="ECO:0000256" key="10">
    <source>
        <dbReference type="ARBA" id="ARBA00048679"/>
    </source>
</evidence>
<dbReference type="KEGG" id="bco:Bcell_2549"/>
<evidence type="ECO:0000256" key="2">
    <source>
        <dbReference type="ARBA" id="ARBA00022527"/>
    </source>
</evidence>
<comment type="catalytic activity">
    <reaction evidence="10">
        <text>L-seryl-[protein] + ATP = O-phospho-L-seryl-[protein] + ADP + H(+)</text>
        <dbReference type="Rhea" id="RHEA:17989"/>
        <dbReference type="Rhea" id="RHEA-COMP:9863"/>
        <dbReference type="Rhea" id="RHEA-COMP:11604"/>
        <dbReference type="ChEBI" id="CHEBI:15378"/>
        <dbReference type="ChEBI" id="CHEBI:29999"/>
        <dbReference type="ChEBI" id="CHEBI:30616"/>
        <dbReference type="ChEBI" id="CHEBI:83421"/>
        <dbReference type="ChEBI" id="CHEBI:456216"/>
        <dbReference type="EC" id="2.7.11.1"/>
    </reaction>
</comment>
<dbReference type="eggNOG" id="COG0515">
    <property type="taxonomic scope" value="Bacteria"/>
</dbReference>
<feature type="domain" description="Protein kinase" evidence="15">
    <location>
        <begin position="10"/>
        <end position="270"/>
    </location>
</feature>
<dbReference type="SUPFAM" id="SSF56112">
    <property type="entry name" value="Protein kinase-like (PK-like)"/>
    <property type="match status" value="1"/>
</dbReference>
<dbReference type="Pfam" id="PF03793">
    <property type="entry name" value="PASTA"/>
    <property type="match status" value="2"/>
</dbReference>
<keyword evidence="2 17" id="KW-0723">Serine/threonine-protein kinase</keyword>
<keyword evidence="3" id="KW-0309">Germination</keyword>
<dbReference type="InterPro" id="IPR005543">
    <property type="entry name" value="PASTA_dom"/>
</dbReference>
<dbReference type="Gene3D" id="3.30.10.20">
    <property type="match status" value="3"/>
</dbReference>
<dbReference type="PROSITE" id="PS50011">
    <property type="entry name" value="PROTEIN_KINASE_DOM"/>
    <property type="match status" value="1"/>
</dbReference>
<comment type="catalytic activity">
    <reaction evidence="9">
        <text>L-threonyl-[protein] + ATP = O-phospho-L-threonyl-[protein] + ADP + H(+)</text>
        <dbReference type="Rhea" id="RHEA:46608"/>
        <dbReference type="Rhea" id="RHEA-COMP:11060"/>
        <dbReference type="Rhea" id="RHEA-COMP:11605"/>
        <dbReference type="ChEBI" id="CHEBI:15378"/>
        <dbReference type="ChEBI" id="CHEBI:30013"/>
        <dbReference type="ChEBI" id="CHEBI:30616"/>
        <dbReference type="ChEBI" id="CHEBI:61977"/>
        <dbReference type="ChEBI" id="CHEBI:456216"/>
        <dbReference type="EC" id="2.7.11.1"/>
    </reaction>
</comment>
<feature type="domain" description="PASTA" evidence="16">
    <location>
        <begin position="368"/>
        <end position="429"/>
    </location>
</feature>
<dbReference type="InterPro" id="IPR017441">
    <property type="entry name" value="Protein_kinase_ATP_BS"/>
</dbReference>
<dbReference type="NCBIfam" id="NF033483">
    <property type="entry name" value="PknB_PASTA_kin"/>
    <property type="match status" value="1"/>
</dbReference>
<proteinExistence type="predicted"/>
<evidence type="ECO:0000313" key="17">
    <source>
        <dbReference type="EMBL" id="ADU30806.1"/>
    </source>
</evidence>
<keyword evidence="18" id="KW-1185">Reference proteome</keyword>
<dbReference type="GO" id="GO:0071224">
    <property type="term" value="P:cellular response to peptidoglycan"/>
    <property type="evidence" value="ECO:0007669"/>
    <property type="project" value="UniProtKB-ARBA"/>
</dbReference>
<evidence type="ECO:0000259" key="15">
    <source>
        <dbReference type="PROSITE" id="PS50011"/>
    </source>
</evidence>
<dbReference type="InterPro" id="IPR011009">
    <property type="entry name" value="Kinase-like_dom_sf"/>
</dbReference>
<keyword evidence="14" id="KW-0812">Transmembrane</keyword>
<feature type="binding site" evidence="13">
    <location>
        <position position="39"/>
    </location>
    <ligand>
        <name>ATP</name>
        <dbReference type="ChEBI" id="CHEBI:30616"/>
    </ligand>
</feature>
<evidence type="ECO:0000256" key="11">
    <source>
        <dbReference type="ARBA" id="ARBA00060432"/>
    </source>
</evidence>
<dbReference type="PROSITE" id="PS51178">
    <property type="entry name" value="PASTA"/>
    <property type="match status" value="3"/>
</dbReference>
<comment type="subcellular location">
    <subcellularLocation>
        <location evidence="11">Spore membrane</location>
        <topology evidence="11">Single-pass type II membrane protein</topology>
    </subcellularLocation>
</comment>
<dbReference type="InterPro" id="IPR000719">
    <property type="entry name" value="Prot_kinase_dom"/>
</dbReference>
<dbReference type="Gene3D" id="1.10.510.10">
    <property type="entry name" value="Transferase(Phosphotransferase) domain 1"/>
    <property type="match status" value="1"/>
</dbReference>